<accession>S5NHD2</accession>
<dbReference type="AlphaFoldDB" id="S5NHD2"/>
<evidence type="ECO:0000313" key="2">
    <source>
        <dbReference type="Proteomes" id="UP000015042"/>
    </source>
</evidence>
<dbReference type="PATRIC" id="fig|1197719.3.peg.2464"/>
<dbReference type="Proteomes" id="UP000015042">
    <property type="component" value="Chromosome"/>
</dbReference>
<gene>
    <name evidence="1" type="ORF">A464_2472</name>
</gene>
<dbReference type="KEGG" id="sbz:A464_2472"/>
<dbReference type="EMBL" id="CP006608">
    <property type="protein sequence ID" value="AGR59657.1"/>
    <property type="molecule type" value="Genomic_DNA"/>
</dbReference>
<organism evidence="1 2">
    <name type="scientific">Salmonella bongori N268-08</name>
    <dbReference type="NCBI Taxonomy" id="1197719"/>
    <lineage>
        <taxon>Bacteria</taxon>
        <taxon>Pseudomonadati</taxon>
        <taxon>Pseudomonadota</taxon>
        <taxon>Gammaproteobacteria</taxon>
        <taxon>Enterobacterales</taxon>
        <taxon>Enterobacteriaceae</taxon>
        <taxon>Salmonella</taxon>
    </lineage>
</organism>
<reference evidence="1 2" key="1">
    <citation type="submission" date="2013-07" db="EMBL/GenBank/DDBJ databases">
        <title>Genome sequence of Salmonella bongori N268-08 - a rare clinical isolate.</title>
        <authorList>
            <person name="Marti R."/>
            <person name="Hagens S."/>
            <person name="Loessner M.J."/>
            <person name="Klumpp J."/>
        </authorList>
    </citation>
    <scope>NUCLEOTIDE SEQUENCE [LARGE SCALE GENOMIC DNA]</scope>
    <source>
        <strain evidence="1 2">N268-08</strain>
    </source>
</reference>
<evidence type="ECO:0000313" key="1">
    <source>
        <dbReference type="EMBL" id="AGR59657.1"/>
    </source>
</evidence>
<dbReference type="HOGENOM" id="CLU_3024880_0_0_6"/>
<sequence>MLSVALFQGNFVTVIISSTFNSLKATETLRFNRHTCYLQHQDNVATFY</sequence>
<proteinExistence type="predicted"/>
<protein>
    <submittedName>
        <fullName evidence="1">Uncharacterized protein</fullName>
    </submittedName>
</protein>
<name>S5NHD2_SALBN</name>